<dbReference type="InterPro" id="IPR048301">
    <property type="entry name" value="NucS_C"/>
</dbReference>
<evidence type="ECO:0000256" key="1">
    <source>
        <dbReference type="ARBA" id="ARBA00023125"/>
    </source>
</evidence>
<proteinExistence type="predicted"/>
<evidence type="ECO:0000313" key="3">
    <source>
        <dbReference type="EMBL" id="KKM57975.1"/>
    </source>
</evidence>
<name>A0A0F9IQL2_9ZZZZ</name>
<evidence type="ECO:0000259" key="2">
    <source>
        <dbReference type="Pfam" id="PF01939"/>
    </source>
</evidence>
<dbReference type="PANTHER" id="PTHR38814">
    <property type="entry name" value="ENDONUCLEASE NUCS"/>
    <property type="match status" value="1"/>
</dbReference>
<dbReference type="Pfam" id="PF01939">
    <property type="entry name" value="NucS_C"/>
    <property type="match status" value="1"/>
</dbReference>
<keyword evidence="1" id="KW-0238">DNA-binding</keyword>
<organism evidence="3">
    <name type="scientific">marine sediment metagenome</name>
    <dbReference type="NCBI Taxonomy" id="412755"/>
    <lineage>
        <taxon>unclassified sequences</taxon>
        <taxon>metagenomes</taxon>
        <taxon>ecological metagenomes</taxon>
    </lineage>
</organism>
<dbReference type="GO" id="GO:0003677">
    <property type="term" value="F:DNA binding"/>
    <property type="evidence" value="ECO:0007669"/>
    <property type="project" value="UniProtKB-KW"/>
</dbReference>
<dbReference type="Gene3D" id="3.40.1350.10">
    <property type="match status" value="1"/>
</dbReference>
<sequence length="349" mass="41143">MDPLKAKLQLNQAVKTLFISKEKNINSENFQIWIKNSEEARVRYHQLLAESNFRNEKNFSAENLDEVFRLLKKYSSNRSLSRLLYEENGIEQFNRKLHNLYYGEAALPLRINEFLTLGKIGEQSLSQFLVIFDDTKFPLITDQNRKVLNLDTVIEEDAKNIVLGEFSIGEDIAPNRLSSRTLSYLTYMLIYEKIKEILGIEKFDWINKFLWNYGREYEEEEEETFITLGLEKDLRKFLTLNPHVLEKGLELVENGEEYDTHEVGRIDLLFKDKNKNFVVVELKRRKTGDSVVGQILRYMGWVRENLGENVRGIIVIGESYDKLDYALKPIEQIVQLKYYRVKFEISESH</sequence>
<comment type="caution">
    <text evidence="3">The sequence shown here is derived from an EMBL/GenBank/DDBJ whole genome shotgun (WGS) entry which is preliminary data.</text>
</comment>
<dbReference type="InterPro" id="IPR011856">
    <property type="entry name" value="tRNA_endonuc-like_dom_sf"/>
</dbReference>
<accession>A0A0F9IQL2</accession>
<gene>
    <name evidence="3" type="ORF">LCGC14_1550110</name>
</gene>
<dbReference type="EMBL" id="LAZR01011838">
    <property type="protein sequence ID" value="KKM57975.1"/>
    <property type="molecule type" value="Genomic_DNA"/>
</dbReference>
<dbReference type="PANTHER" id="PTHR38814:SF1">
    <property type="entry name" value="ENDONUCLEASE NUCS"/>
    <property type="match status" value="1"/>
</dbReference>
<dbReference type="InterPro" id="IPR002793">
    <property type="entry name" value="Endonuclease_NucS"/>
</dbReference>
<feature type="domain" description="Endonuclease NucS C-terminal" evidence="2">
    <location>
        <begin position="231"/>
        <end position="315"/>
    </location>
</feature>
<dbReference type="AlphaFoldDB" id="A0A0F9IQL2"/>
<dbReference type="CDD" id="cd22341">
    <property type="entry name" value="NucS-like"/>
    <property type="match status" value="1"/>
</dbReference>
<protein>
    <recommendedName>
        <fullName evidence="2">Endonuclease NucS C-terminal domain-containing protein</fullName>
    </recommendedName>
</protein>
<reference evidence="3" key="1">
    <citation type="journal article" date="2015" name="Nature">
        <title>Complex archaea that bridge the gap between prokaryotes and eukaryotes.</title>
        <authorList>
            <person name="Spang A."/>
            <person name="Saw J.H."/>
            <person name="Jorgensen S.L."/>
            <person name="Zaremba-Niedzwiedzka K."/>
            <person name="Martijn J."/>
            <person name="Lind A.E."/>
            <person name="van Eijk R."/>
            <person name="Schleper C."/>
            <person name="Guy L."/>
            <person name="Ettema T.J."/>
        </authorList>
    </citation>
    <scope>NUCLEOTIDE SEQUENCE</scope>
</reference>
<dbReference type="GO" id="GO:0004519">
    <property type="term" value="F:endonuclease activity"/>
    <property type="evidence" value="ECO:0007669"/>
    <property type="project" value="InterPro"/>
</dbReference>